<protein>
    <submittedName>
        <fullName evidence="1">Uncharacterized protein</fullName>
    </submittedName>
</protein>
<reference evidence="1 2" key="1">
    <citation type="submission" date="2017-04" db="EMBL/GenBank/DDBJ databases">
        <title>Genome Sequence of the Model Brown-Rot Fungus Postia placenta SB12.</title>
        <authorList>
            <consortium name="DOE Joint Genome Institute"/>
            <person name="Gaskell J."/>
            <person name="Kersten P."/>
            <person name="Larrondo L.F."/>
            <person name="Canessa P."/>
            <person name="Martinez D."/>
            <person name="Hibbett D."/>
            <person name="Schmoll M."/>
            <person name="Kubicek C.P."/>
            <person name="Martinez A.T."/>
            <person name="Yadav J."/>
            <person name="Master E."/>
            <person name="Magnuson J.K."/>
            <person name="James T."/>
            <person name="Yaver D."/>
            <person name="Berka R."/>
            <person name="Labutti K."/>
            <person name="Lipzen A."/>
            <person name="Aerts A."/>
            <person name="Barry K."/>
            <person name="Henrissat B."/>
            <person name="Blanchette R."/>
            <person name="Grigoriev I."/>
            <person name="Cullen D."/>
        </authorList>
    </citation>
    <scope>NUCLEOTIDE SEQUENCE [LARGE SCALE GENOMIC DNA]</scope>
    <source>
        <strain evidence="1 2">MAD-698-R-SB12</strain>
    </source>
</reference>
<sequence length="175" mass="20183">VIRSAFAEPLARQFHLFPFKLLWQSTSASHTERVYDELYTSDAWLQAHDDLQRQPPEPGCQLERVIVGLMFWSDSMHLANFGSAKVWPIYLYFGNLSKYIRACPSKHAGHHVAYIPSVSEFINSFRSDAGEKSSALLTHCRRELFHAIWKHLLDADFVHAYKYGIVIQCADGVWR</sequence>
<proteinExistence type="predicted"/>
<evidence type="ECO:0000313" key="1">
    <source>
        <dbReference type="EMBL" id="OSX62623.1"/>
    </source>
</evidence>
<dbReference type="OrthoDB" id="3208495at2759"/>
<keyword evidence="2" id="KW-1185">Reference proteome</keyword>
<gene>
    <name evidence="1" type="ORF">POSPLADRAFT_1117667</name>
</gene>
<dbReference type="EMBL" id="KZ110596">
    <property type="protein sequence ID" value="OSX62623.1"/>
    <property type="molecule type" value="Genomic_DNA"/>
</dbReference>
<feature type="non-terminal residue" evidence="1">
    <location>
        <position position="1"/>
    </location>
</feature>
<organism evidence="1 2">
    <name type="scientific">Postia placenta MAD-698-R-SB12</name>
    <dbReference type="NCBI Taxonomy" id="670580"/>
    <lineage>
        <taxon>Eukaryota</taxon>
        <taxon>Fungi</taxon>
        <taxon>Dikarya</taxon>
        <taxon>Basidiomycota</taxon>
        <taxon>Agaricomycotina</taxon>
        <taxon>Agaricomycetes</taxon>
        <taxon>Polyporales</taxon>
        <taxon>Adustoporiaceae</taxon>
        <taxon>Rhodonia</taxon>
    </lineage>
</organism>
<dbReference type="InterPro" id="IPR041078">
    <property type="entry name" value="Plavaka"/>
</dbReference>
<evidence type="ECO:0000313" key="2">
    <source>
        <dbReference type="Proteomes" id="UP000194127"/>
    </source>
</evidence>
<dbReference type="AlphaFoldDB" id="A0A1X6N2E4"/>
<name>A0A1X6N2E4_9APHY</name>
<feature type="non-terminal residue" evidence="1">
    <location>
        <position position="175"/>
    </location>
</feature>
<dbReference type="Proteomes" id="UP000194127">
    <property type="component" value="Unassembled WGS sequence"/>
</dbReference>
<dbReference type="RefSeq" id="XP_024339417.1">
    <property type="nucleotide sequence ID" value="XM_024483486.1"/>
</dbReference>
<dbReference type="Pfam" id="PF18759">
    <property type="entry name" value="Plavaka"/>
    <property type="match status" value="1"/>
</dbReference>
<accession>A0A1X6N2E4</accession>
<dbReference type="GeneID" id="36328435"/>
<dbReference type="STRING" id="670580.A0A1X6N2E4"/>